<evidence type="ECO:0000256" key="2">
    <source>
        <dbReference type="ARBA" id="ARBA00023125"/>
    </source>
</evidence>
<sequence length="383" mass="41959">MTGAKSAMRKSSVRRLADTLPADLLRPILSALKARDPSAFSALDQLCPEKLPESVLTGAIASVERPVFAELYGRSAVALAAAISGDPRDAQEYASRVEFMLTVLRNSATLRDAVDSMTRFNALMGDHGVMITACADEGFDRIVIDLDPSLPHAPACLWTACILFILNMLSWLRGVRIKVAEIGLTDPADTEPDPCLTYLAIPVLMGQADCYIRLATGTLEEPVSAHADSRTDDLHLLCHDPGYWHEAGTSFLMQVDQAFTRITEGSGRCPDRVALAHALGLSPSTLHRRLQQNGTSFQRVKIAWQHKTALFLIGRGDTIDTVARHLGFTDARSFRRAFIAWTGRTPSWFRASFRTGAHGESRAGTRPAVQDRTDRAPSHRPSR</sequence>
<dbReference type="PROSITE" id="PS01124">
    <property type="entry name" value="HTH_ARAC_FAMILY_2"/>
    <property type="match status" value="1"/>
</dbReference>
<dbReference type="Pfam" id="PF12625">
    <property type="entry name" value="Arabinose_bd"/>
    <property type="match status" value="1"/>
</dbReference>
<dbReference type="eggNOG" id="COG2207">
    <property type="taxonomic scope" value="Bacteria"/>
</dbReference>
<dbReference type="PANTHER" id="PTHR47894">
    <property type="entry name" value="HTH-TYPE TRANSCRIPTIONAL REGULATOR GADX"/>
    <property type="match status" value="1"/>
</dbReference>
<evidence type="ECO:0000313" key="7">
    <source>
        <dbReference type="Proteomes" id="UP000016568"/>
    </source>
</evidence>
<keyword evidence="3" id="KW-0804">Transcription</keyword>
<dbReference type="AlphaFoldDB" id="U2YPA4"/>
<dbReference type="KEGG" id="ntd:EGO55_05225"/>
<protein>
    <recommendedName>
        <fullName evidence="5">HTH araC/xylS-type domain-containing protein</fullName>
    </recommendedName>
</protein>
<dbReference type="GO" id="GO:0005829">
    <property type="term" value="C:cytosol"/>
    <property type="evidence" value="ECO:0007669"/>
    <property type="project" value="TreeGrafter"/>
</dbReference>
<evidence type="ECO:0000313" key="6">
    <source>
        <dbReference type="EMBL" id="GAD50472.1"/>
    </source>
</evidence>
<dbReference type="InterPro" id="IPR018060">
    <property type="entry name" value="HTH_AraC"/>
</dbReference>
<dbReference type="InterPro" id="IPR032687">
    <property type="entry name" value="AraC-type_N"/>
</dbReference>
<proteinExistence type="predicted"/>
<reference evidence="6 7" key="1">
    <citation type="submission" date="2013-09" db="EMBL/GenBank/DDBJ databases">
        <title>Whole genome shotgun sequence of Novosphingobium tardaugens NBRC 16725.</title>
        <authorList>
            <person name="Isaki S."/>
            <person name="Hosoyama A."/>
            <person name="Tsuchikane K."/>
            <person name="Katsumata H."/>
            <person name="Ando Y."/>
            <person name="Yamazaki S."/>
            <person name="Fujita N."/>
        </authorList>
    </citation>
    <scope>NUCLEOTIDE SEQUENCE [LARGE SCALE GENOMIC DNA]</scope>
    <source>
        <strain evidence="6 7">NBRC 16725</strain>
    </source>
</reference>
<dbReference type="GO" id="GO:0003700">
    <property type="term" value="F:DNA-binding transcription factor activity"/>
    <property type="evidence" value="ECO:0007669"/>
    <property type="project" value="InterPro"/>
</dbReference>
<dbReference type="SMART" id="SM00342">
    <property type="entry name" value="HTH_ARAC"/>
    <property type="match status" value="1"/>
</dbReference>
<dbReference type="PANTHER" id="PTHR47894:SF1">
    <property type="entry name" value="HTH-TYPE TRANSCRIPTIONAL REGULATOR VQSM"/>
    <property type="match status" value="1"/>
</dbReference>
<name>U2YPA4_9SPHN</name>
<dbReference type="RefSeq" id="WP_021691290.1">
    <property type="nucleotide sequence ID" value="NZ_BASZ01000009.1"/>
</dbReference>
<feature type="region of interest" description="Disordered" evidence="4">
    <location>
        <begin position="357"/>
        <end position="383"/>
    </location>
</feature>
<keyword evidence="7" id="KW-1185">Reference proteome</keyword>
<dbReference type="InterPro" id="IPR009057">
    <property type="entry name" value="Homeodomain-like_sf"/>
</dbReference>
<evidence type="ECO:0000256" key="4">
    <source>
        <dbReference type="SAM" id="MobiDB-lite"/>
    </source>
</evidence>
<dbReference type="EMBL" id="BASZ01000009">
    <property type="protein sequence ID" value="GAD50472.1"/>
    <property type="molecule type" value="Genomic_DNA"/>
</dbReference>
<accession>U2YPA4</accession>
<feature type="compositionally biased region" description="Basic and acidic residues" evidence="4">
    <location>
        <begin position="357"/>
        <end position="377"/>
    </location>
</feature>
<dbReference type="OrthoDB" id="9805730at2"/>
<evidence type="ECO:0000259" key="5">
    <source>
        <dbReference type="PROSITE" id="PS01124"/>
    </source>
</evidence>
<dbReference type="Proteomes" id="UP000016568">
    <property type="component" value="Unassembled WGS sequence"/>
</dbReference>
<comment type="caution">
    <text evidence="6">The sequence shown here is derived from an EMBL/GenBank/DDBJ whole genome shotgun (WGS) entry which is preliminary data.</text>
</comment>
<keyword evidence="2" id="KW-0238">DNA-binding</keyword>
<dbReference type="GO" id="GO:0000976">
    <property type="term" value="F:transcription cis-regulatory region binding"/>
    <property type="evidence" value="ECO:0007669"/>
    <property type="project" value="TreeGrafter"/>
</dbReference>
<gene>
    <name evidence="6" type="ORF">NT2_09_00800</name>
</gene>
<evidence type="ECO:0000256" key="3">
    <source>
        <dbReference type="ARBA" id="ARBA00023163"/>
    </source>
</evidence>
<organism evidence="6 7">
    <name type="scientific">Caenibius tardaugens NBRC 16725</name>
    <dbReference type="NCBI Taxonomy" id="1219035"/>
    <lineage>
        <taxon>Bacteria</taxon>
        <taxon>Pseudomonadati</taxon>
        <taxon>Pseudomonadota</taxon>
        <taxon>Alphaproteobacteria</taxon>
        <taxon>Sphingomonadales</taxon>
        <taxon>Erythrobacteraceae</taxon>
        <taxon>Caenibius</taxon>
    </lineage>
</organism>
<keyword evidence="1" id="KW-0805">Transcription regulation</keyword>
<evidence type="ECO:0000256" key="1">
    <source>
        <dbReference type="ARBA" id="ARBA00023015"/>
    </source>
</evidence>
<dbReference type="Gene3D" id="1.10.10.60">
    <property type="entry name" value="Homeodomain-like"/>
    <property type="match status" value="1"/>
</dbReference>
<dbReference type="SUPFAM" id="SSF46689">
    <property type="entry name" value="Homeodomain-like"/>
    <property type="match status" value="1"/>
</dbReference>
<feature type="domain" description="HTH araC/xylS-type" evidence="5">
    <location>
        <begin position="275"/>
        <end position="352"/>
    </location>
</feature>
<dbReference type="Pfam" id="PF12833">
    <property type="entry name" value="HTH_18"/>
    <property type="match status" value="1"/>
</dbReference>